<dbReference type="InterPro" id="IPR001579">
    <property type="entry name" value="Glyco_hydro_18_chit_AS"/>
</dbReference>
<keyword evidence="4" id="KW-0119">Carbohydrate metabolism</keyword>
<keyword evidence="4" id="KW-0624">Polysaccharide degradation</keyword>
<dbReference type="InterPro" id="IPR050314">
    <property type="entry name" value="Glycosyl_Hydrlase_18"/>
</dbReference>
<evidence type="ECO:0000313" key="11">
    <source>
        <dbReference type="EMBL" id="MBB6145036.1"/>
    </source>
</evidence>
<dbReference type="OrthoDB" id="9812811at2"/>
<dbReference type="PANTHER" id="PTHR11177">
    <property type="entry name" value="CHITINASE"/>
    <property type="match status" value="1"/>
</dbReference>
<dbReference type="InterPro" id="IPR029070">
    <property type="entry name" value="Chitinase_insertion_sf"/>
</dbReference>
<comment type="catalytic activity">
    <reaction evidence="1">
        <text>Random endo-hydrolysis of N-acetyl-beta-D-glucosaminide (1-&gt;4)-beta-linkages in chitin and chitodextrins.</text>
        <dbReference type="EC" id="3.2.1.14"/>
    </reaction>
</comment>
<dbReference type="Proteomes" id="UP000538666">
    <property type="component" value="Unassembled WGS sequence"/>
</dbReference>
<keyword evidence="4" id="KW-0146">Chitin degradation</keyword>
<evidence type="ECO:0000256" key="1">
    <source>
        <dbReference type="ARBA" id="ARBA00000822"/>
    </source>
</evidence>
<dbReference type="GO" id="GO:0008061">
    <property type="term" value="F:chitin binding"/>
    <property type="evidence" value="ECO:0007669"/>
    <property type="project" value="InterPro"/>
</dbReference>
<evidence type="ECO:0000256" key="3">
    <source>
        <dbReference type="ARBA" id="ARBA00022801"/>
    </source>
</evidence>
<evidence type="ECO:0000256" key="6">
    <source>
        <dbReference type="RuleBase" id="RU000489"/>
    </source>
</evidence>
<evidence type="ECO:0000256" key="5">
    <source>
        <dbReference type="ARBA" id="ARBA00023295"/>
    </source>
</evidence>
<dbReference type="GO" id="GO:0008843">
    <property type="term" value="F:endochitinase activity"/>
    <property type="evidence" value="ECO:0007669"/>
    <property type="project" value="UniProtKB-EC"/>
</dbReference>
<dbReference type="EMBL" id="JACHEK010000005">
    <property type="protein sequence ID" value="MBB6145036.1"/>
    <property type="molecule type" value="Genomic_DNA"/>
</dbReference>
<evidence type="ECO:0000256" key="2">
    <source>
        <dbReference type="ARBA" id="ARBA00012729"/>
    </source>
</evidence>
<comment type="caution">
    <text evidence="11">The sequence shown here is derived from an EMBL/GenBank/DDBJ whole genome shotgun (WGS) entry which is preliminary data.</text>
</comment>
<organism evidence="11 12">
    <name type="scientific">Silvibacterium bohemicum</name>
    <dbReference type="NCBI Taxonomy" id="1577686"/>
    <lineage>
        <taxon>Bacteria</taxon>
        <taxon>Pseudomonadati</taxon>
        <taxon>Acidobacteriota</taxon>
        <taxon>Terriglobia</taxon>
        <taxon>Terriglobales</taxon>
        <taxon>Acidobacteriaceae</taxon>
        <taxon>Silvibacterium</taxon>
    </lineage>
</organism>
<evidence type="ECO:0000256" key="4">
    <source>
        <dbReference type="ARBA" id="ARBA00023024"/>
    </source>
</evidence>
<dbReference type="SMART" id="SM00636">
    <property type="entry name" value="Glyco_18"/>
    <property type="match status" value="1"/>
</dbReference>
<proteinExistence type="inferred from homology"/>
<dbReference type="InterPro" id="IPR011583">
    <property type="entry name" value="Chitinase_II/V-like_cat"/>
</dbReference>
<dbReference type="RefSeq" id="WP_050059430.1">
    <property type="nucleotide sequence ID" value="NZ_JACHEK010000005.1"/>
</dbReference>
<dbReference type="PROSITE" id="PS51910">
    <property type="entry name" value="GH18_2"/>
    <property type="match status" value="1"/>
</dbReference>
<sequence>MSFSFFIPNGIRAAVLTSLFALHAGGFQARAADAPAGGEPILVGYFGQWGVYDHFFVKNLLTSGAADQLDQINYSQGAVRGGRCSVADPNADLNLTFHAEDSIDGIADNPSNAFRGNFHQLAALKKRFPHLKILISLEGSPNDFAAGAQPARRSAFVASCIDTFIRGHFAPGAEDANLFDGIDVDWEYPKTEDAANYIEFLTQLREAMNMVRPGLLLSVAVGASPRMYPGVDMRVVSYIADQIGMMNYDYTGPWNPKTGFLAPLYSNSGGSVERSLLAYREAGVPSNQLLMGMPFYGYGWQQVGSDGHGLFQQGHAIHEDRPYSFLETLTTSAPALDPDADDDDDPPPATPPVSPAHAGEKRPTTAAQPFAIYRDPRSQAPWLYDGNTFWTFDDPTSIRFKVQFAIEQHLGGVMAWELSEDTARATLLRAARSSLQRHSAANRPDVGIPAISADKTLAP</sequence>
<feature type="signal peptide" evidence="9">
    <location>
        <begin position="1"/>
        <end position="31"/>
    </location>
</feature>
<evidence type="ECO:0000256" key="8">
    <source>
        <dbReference type="SAM" id="MobiDB-lite"/>
    </source>
</evidence>
<keyword evidence="9" id="KW-0732">Signal</keyword>
<dbReference type="GO" id="GO:0005975">
    <property type="term" value="P:carbohydrate metabolic process"/>
    <property type="evidence" value="ECO:0007669"/>
    <property type="project" value="InterPro"/>
</dbReference>
<dbReference type="AlphaFoldDB" id="A0A841JUL0"/>
<evidence type="ECO:0000259" key="10">
    <source>
        <dbReference type="PROSITE" id="PS51910"/>
    </source>
</evidence>
<feature type="region of interest" description="Disordered" evidence="8">
    <location>
        <begin position="333"/>
        <end position="364"/>
    </location>
</feature>
<name>A0A841JUL0_9BACT</name>
<dbReference type="Gene3D" id="3.10.50.10">
    <property type="match status" value="1"/>
</dbReference>
<dbReference type="PANTHER" id="PTHR11177:SF317">
    <property type="entry name" value="CHITINASE 12-RELATED"/>
    <property type="match status" value="1"/>
</dbReference>
<dbReference type="Gene3D" id="3.20.20.80">
    <property type="entry name" value="Glycosidases"/>
    <property type="match status" value="2"/>
</dbReference>
<dbReference type="Pfam" id="PF00704">
    <property type="entry name" value="Glyco_hydro_18"/>
    <property type="match status" value="1"/>
</dbReference>
<dbReference type="SUPFAM" id="SSF51445">
    <property type="entry name" value="(Trans)glycosidases"/>
    <property type="match status" value="1"/>
</dbReference>
<keyword evidence="5 6" id="KW-0326">Glycosidase</keyword>
<comment type="similarity">
    <text evidence="7">Belongs to the glycosyl hydrolase 18 family.</text>
</comment>
<evidence type="ECO:0000256" key="9">
    <source>
        <dbReference type="SAM" id="SignalP"/>
    </source>
</evidence>
<dbReference type="PROSITE" id="PS01095">
    <property type="entry name" value="GH18_1"/>
    <property type="match status" value="1"/>
</dbReference>
<evidence type="ECO:0000313" key="12">
    <source>
        <dbReference type="Proteomes" id="UP000538666"/>
    </source>
</evidence>
<reference evidence="11 12" key="1">
    <citation type="submission" date="2020-08" db="EMBL/GenBank/DDBJ databases">
        <title>Genomic Encyclopedia of Type Strains, Phase IV (KMG-IV): sequencing the most valuable type-strain genomes for metagenomic binning, comparative biology and taxonomic classification.</title>
        <authorList>
            <person name="Goeker M."/>
        </authorList>
    </citation>
    <scope>NUCLEOTIDE SEQUENCE [LARGE SCALE GENOMIC DNA]</scope>
    <source>
        <strain evidence="11 12">DSM 103733</strain>
    </source>
</reference>
<dbReference type="GO" id="GO:0006032">
    <property type="term" value="P:chitin catabolic process"/>
    <property type="evidence" value="ECO:0007669"/>
    <property type="project" value="UniProtKB-KW"/>
</dbReference>
<accession>A0A841JUL0</accession>
<evidence type="ECO:0000256" key="7">
    <source>
        <dbReference type="RuleBase" id="RU004453"/>
    </source>
</evidence>
<dbReference type="InterPro" id="IPR001223">
    <property type="entry name" value="Glyco_hydro18_cat"/>
</dbReference>
<protein>
    <recommendedName>
        <fullName evidence="2">chitinase</fullName>
        <ecNumber evidence="2">3.2.1.14</ecNumber>
    </recommendedName>
</protein>
<dbReference type="EC" id="3.2.1.14" evidence="2"/>
<keyword evidence="3 6" id="KW-0378">Hydrolase</keyword>
<dbReference type="InterPro" id="IPR017853">
    <property type="entry name" value="GH"/>
</dbReference>
<gene>
    <name evidence="11" type="ORF">HNQ77_002992</name>
</gene>
<feature type="domain" description="GH18" evidence="10">
    <location>
        <begin position="40"/>
        <end position="438"/>
    </location>
</feature>
<feature type="chain" id="PRO_5033054328" description="chitinase" evidence="9">
    <location>
        <begin position="32"/>
        <end position="459"/>
    </location>
</feature>
<keyword evidence="12" id="KW-1185">Reference proteome</keyword>